<feature type="transmembrane region" description="Helical" evidence="6">
    <location>
        <begin position="164"/>
        <end position="184"/>
    </location>
</feature>
<keyword evidence="3 6" id="KW-0812">Transmembrane</keyword>
<evidence type="ECO:0000256" key="6">
    <source>
        <dbReference type="SAM" id="Phobius"/>
    </source>
</evidence>
<dbReference type="AlphaFoldDB" id="A0A9C7UNL9"/>
<evidence type="ECO:0000256" key="5">
    <source>
        <dbReference type="ARBA" id="ARBA00023136"/>
    </source>
</evidence>
<dbReference type="EMBL" id="BQMJ01000010">
    <property type="protein sequence ID" value="GJQ09656.1"/>
    <property type="molecule type" value="Genomic_DNA"/>
</dbReference>
<evidence type="ECO:0000256" key="2">
    <source>
        <dbReference type="ARBA" id="ARBA00022475"/>
    </source>
</evidence>
<comment type="subcellular location">
    <subcellularLocation>
        <location evidence="1">Cell membrane</location>
        <topology evidence="1">Multi-pass membrane protein</topology>
    </subcellularLocation>
</comment>
<sequence>MVFVIHSNVSLWKPSFSCCCKRKWFSSCVKFWLIDLFHFKRQEELHKKSSVVQVWVLKMGPKENNRPNYTQWFLPLWNHPLLSSFQGLDRRWILFLVTILHGTFSPSVRILFDLPHAPDSALFNTLRLLLSSSLYLPLLIRSFESIDISHRKSFISLFQASHSWLFAGMELGVWVFLGNVSQVVGLETTSASRAAFLVQLQTLFVPIISSWFGYVSSRSDRFASILSILGVAILSSSKSYSSSNRISFLGDGLEIAAAAFFSVYVIRLGHHARLYSSISLSSIKVITQAMLSMIWLLWDIIQTHHRNTEWHTWLMTSFESLQSFFHSDDKWIFIWVILWTGIIISFVSTLLQTFGQQRVSSSDAAIIYATQPLWACMFSFLLLHETFQTSDWLGGLFILGGTFVSAKKLFG</sequence>
<proteinExistence type="predicted"/>
<feature type="transmembrane region" description="Helical" evidence="6">
    <location>
        <begin position="332"/>
        <end position="353"/>
    </location>
</feature>
<dbReference type="InterPro" id="IPR000620">
    <property type="entry name" value="EamA_dom"/>
</dbReference>
<evidence type="ECO:0000313" key="8">
    <source>
        <dbReference type="EMBL" id="GJQ09656.1"/>
    </source>
</evidence>
<evidence type="ECO:0000256" key="3">
    <source>
        <dbReference type="ARBA" id="ARBA00022692"/>
    </source>
</evidence>
<name>A0A9C7UNL9_9RHOD</name>
<dbReference type="OrthoDB" id="4312at2759"/>
<feature type="transmembrane region" description="Helical" evidence="6">
    <location>
        <begin position="196"/>
        <end position="215"/>
    </location>
</feature>
<dbReference type="Proteomes" id="UP001061958">
    <property type="component" value="Unassembled WGS sequence"/>
</dbReference>
<feature type="transmembrane region" description="Helical" evidence="6">
    <location>
        <begin position="222"/>
        <end position="240"/>
    </location>
</feature>
<dbReference type="PANTHER" id="PTHR42920:SF23">
    <property type="entry name" value="EAMA DOMAIN-CONTAINING PROTEIN"/>
    <property type="match status" value="1"/>
</dbReference>
<feature type="domain" description="EamA" evidence="7">
    <location>
        <begin position="251"/>
        <end position="404"/>
    </location>
</feature>
<evidence type="ECO:0000313" key="9">
    <source>
        <dbReference type="Proteomes" id="UP001061958"/>
    </source>
</evidence>
<dbReference type="GO" id="GO:0005886">
    <property type="term" value="C:plasma membrane"/>
    <property type="evidence" value="ECO:0007669"/>
    <property type="project" value="UniProtKB-SubCell"/>
</dbReference>
<keyword evidence="5 6" id="KW-0472">Membrane</keyword>
<evidence type="ECO:0000256" key="4">
    <source>
        <dbReference type="ARBA" id="ARBA00022989"/>
    </source>
</evidence>
<dbReference type="InterPro" id="IPR051258">
    <property type="entry name" value="Diverse_Substrate_Transporter"/>
</dbReference>
<feature type="transmembrane region" description="Helical" evidence="6">
    <location>
        <begin position="365"/>
        <end position="383"/>
    </location>
</feature>
<reference evidence="8" key="1">
    <citation type="journal article" date="2022" name="Proc. Natl. Acad. Sci. U.S.A.">
        <title>Life cycle and functional genomics of the unicellular red alga Galdieria for elucidating algal and plant evolution and industrial use.</title>
        <authorList>
            <person name="Hirooka S."/>
            <person name="Itabashi T."/>
            <person name="Ichinose T.M."/>
            <person name="Onuma R."/>
            <person name="Fujiwara T."/>
            <person name="Yamashita S."/>
            <person name="Jong L.W."/>
            <person name="Tomita R."/>
            <person name="Iwane A.H."/>
            <person name="Miyagishima S.Y."/>
        </authorList>
    </citation>
    <scope>NUCLEOTIDE SEQUENCE</scope>
    <source>
        <strain evidence="8">NBRC 102759</strain>
    </source>
</reference>
<dbReference type="SUPFAM" id="SSF103481">
    <property type="entry name" value="Multidrug resistance efflux transporter EmrE"/>
    <property type="match status" value="2"/>
</dbReference>
<feature type="transmembrane region" description="Helical" evidence="6">
    <location>
        <begin position="124"/>
        <end position="143"/>
    </location>
</feature>
<dbReference type="Pfam" id="PF00892">
    <property type="entry name" value="EamA"/>
    <property type="match status" value="1"/>
</dbReference>
<organism evidence="8 9">
    <name type="scientific">Galdieria partita</name>
    <dbReference type="NCBI Taxonomy" id="83374"/>
    <lineage>
        <taxon>Eukaryota</taxon>
        <taxon>Rhodophyta</taxon>
        <taxon>Bangiophyceae</taxon>
        <taxon>Galdieriales</taxon>
        <taxon>Galdieriaceae</taxon>
        <taxon>Galdieria</taxon>
    </lineage>
</organism>
<reference evidence="8" key="2">
    <citation type="submission" date="2022-01" db="EMBL/GenBank/DDBJ databases">
        <authorList>
            <person name="Hirooka S."/>
            <person name="Miyagishima S.Y."/>
        </authorList>
    </citation>
    <scope>NUCLEOTIDE SEQUENCE</scope>
    <source>
        <strain evidence="8">NBRC 102759</strain>
    </source>
</reference>
<feature type="transmembrane region" description="Helical" evidence="6">
    <location>
        <begin position="92"/>
        <end position="112"/>
    </location>
</feature>
<evidence type="ECO:0000259" key="7">
    <source>
        <dbReference type="Pfam" id="PF00892"/>
    </source>
</evidence>
<keyword evidence="2" id="KW-1003">Cell membrane</keyword>
<feature type="transmembrane region" description="Helical" evidence="6">
    <location>
        <begin position="246"/>
        <end position="266"/>
    </location>
</feature>
<dbReference type="InterPro" id="IPR037185">
    <property type="entry name" value="EmrE-like"/>
</dbReference>
<accession>A0A9C7UNL9</accession>
<evidence type="ECO:0000256" key="1">
    <source>
        <dbReference type="ARBA" id="ARBA00004651"/>
    </source>
</evidence>
<feature type="transmembrane region" description="Helical" evidence="6">
    <location>
        <begin position="278"/>
        <end position="298"/>
    </location>
</feature>
<keyword evidence="4 6" id="KW-1133">Transmembrane helix</keyword>
<comment type="caution">
    <text evidence="8">The sequence shown here is derived from an EMBL/GenBank/DDBJ whole genome shotgun (WGS) entry which is preliminary data.</text>
</comment>
<gene>
    <name evidence="8" type="ORF">GpartN1_g1447.t1</name>
</gene>
<dbReference type="PANTHER" id="PTHR42920">
    <property type="entry name" value="OS03G0707200 PROTEIN-RELATED"/>
    <property type="match status" value="1"/>
</dbReference>
<keyword evidence="9" id="KW-1185">Reference proteome</keyword>
<protein>
    <recommendedName>
        <fullName evidence="7">EamA domain-containing protein</fullName>
    </recommendedName>
</protein>